<evidence type="ECO:0000256" key="6">
    <source>
        <dbReference type="ARBA" id="ARBA00022989"/>
    </source>
</evidence>
<feature type="transmembrane region" description="Helical" evidence="8">
    <location>
        <begin position="210"/>
        <end position="230"/>
    </location>
</feature>
<keyword evidence="2" id="KW-0813">Transport</keyword>
<dbReference type="Proteomes" id="UP000659630">
    <property type="component" value="Unassembled WGS sequence"/>
</dbReference>
<evidence type="ECO:0000256" key="3">
    <source>
        <dbReference type="ARBA" id="ARBA00022475"/>
    </source>
</evidence>
<dbReference type="RefSeq" id="WP_186887626.1">
    <property type="nucleotide sequence ID" value="NZ_JACONZ010000002.1"/>
</dbReference>
<evidence type="ECO:0000256" key="2">
    <source>
        <dbReference type="ARBA" id="ARBA00022448"/>
    </source>
</evidence>
<feature type="transmembrane region" description="Helical" evidence="8">
    <location>
        <begin position="157"/>
        <end position="179"/>
    </location>
</feature>
<organism evidence="9 10">
    <name type="scientific">Anaerofilum hominis</name>
    <dbReference type="NCBI Taxonomy" id="2763016"/>
    <lineage>
        <taxon>Bacteria</taxon>
        <taxon>Bacillati</taxon>
        <taxon>Bacillota</taxon>
        <taxon>Clostridia</taxon>
        <taxon>Eubacteriales</taxon>
        <taxon>Oscillospiraceae</taxon>
        <taxon>Anaerofilum</taxon>
    </lineage>
</organism>
<dbReference type="PANTHER" id="PTHR32196:SF21">
    <property type="entry name" value="ABC TRANSPORTER PERMEASE PROTEIN YPHD-RELATED"/>
    <property type="match status" value="1"/>
</dbReference>
<keyword evidence="6 8" id="KW-1133">Transmembrane helix</keyword>
<evidence type="ECO:0000313" key="9">
    <source>
        <dbReference type="EMBL" id="MBC5581264.1"/>
    </source>
</evidence>
<dbReference type="EMBL" id="JACONZ010000002">
    <property type="protein sequence ID" value="MBC5581264.1"/>
    <property type="molecule type" value="Genomic_DNA"/>
</dbReference>
<feature type="transmembrane region" description="Helical" evidence="8">
    <location>
        <begin position="267"/>
        <end position="286"/>
    </location>
</feature>
<dbReference type="AlphaFoldDB" id="A0A923I8W5"/>
<dbReference type="Pfam" id="PF02653">
    <property type="entry name" value="BPD_transp_2"/>
    <property type="match status" value="1"/>
</dbReference>
<evidence type="ECO:0000256" key="5">
    <source>
        <dbReference type="ARBA" id="ARBA00022692"/>
    </source>
</evidence>
<feature type="transmembrane region" description="Helical" evidence="8">
    <location>
        <begin position="114"/>
        <end position="137"/>
    </location>
</feature>
<feature type="transmembrane region" description="Helical" evidence="8">
    <location>
        <begin position="84"/>
        <end position="107"/>
    </location>
</feature>
<proteinExistence type="predicted"/>
<accession>A0A923I8W5</accession>
<dbReference type="GO" id="GO:0022857">
    <property type="term" value="F:transmembrane transporter activity"/>
    <property type="evidence" value="ECO:0007669"/>
    <property type="project" value="InterPro"/>
</dbReference>
<dbReference type="CDD" id="cd06579">
    <property type="entry name" value="TM_PBP1_transp_AraH_like"/>
    <property type="match status" value="1"/>
</dbReference>
<gene>
    <name evidence="9" type="ORF">H8S23_07060</name>
</gene>
<reference evidence="9" key="1">
    <citation type="submission" date="2020-08" db="EMBL/GenBank/DDBJ databases">
        <title>Genome public.</title>
        <authorList>
            <person name="Liu C."/>
            <person name="Sun Q."/>
        </authorList>
    </citation>
    <scope>NUCLEOTIDE SEQUENCE</scope>
    <source>
        <strain evidence="9">BX8</strain>
    </source>
</reference>
<protein>
    <submittedName>
        <fullName evidence="9">ABC transporter permease</fullName>
    </submittedName>
</protein>
<keyword evidence="7 8" id="KW-0472">Membrane</keyword>
<dbReference type="PANTHER" id="PTHR32196">
    <property type="entry name" value="ABC TRANSPORTER PERMEASE PROTEIN YPHD-RELATED-RELATED"/>
    <property type="match status" value="1"/>
</dbReference>
<sequence length="316" mass="33661">MGDKFWKFYRKFGSYIILAAVFLFFALTQKAFLKPANLMNVLQQVAIYGIVATGVTFVMISGGTDLSVGGQVACNGLLMAAMMVYWHIPVPVAILLGIVAGIVLGCINGAIAAVLRVTPFVITLCTMLILNGVALVVTNGYPIYDMPESFLWFGQGWIGPIPVSVIVLAFVCLIGWFVLSKTYFGRNVYALGGNQEAARLAGINIVKMRIMVYGLCGLFTSIGTVVMLARTNSATATSGGNYQFDCMTAICLGGITFGGGNGNMINTFIGVLIIGILANGLILMGVNSNMQQVIKGFLLLFAIAMDAIQKRRAAGD</sequence>
<keyword evidence="4" id="KW-0997">Cell inner membrane</keyword>
<dbReference type="InterPro" id="IPR001851">
    <property type="entry name" value="ABC_transp_permease"/>
</dbReference>
<evidence type="ECO:0000256" key="4">
    <source>
        <dbReference type="ARBA" id="ARBA00022519"/>
    </source>
</evidence>
<evidence type="ECO:0000256" key="8">
    <source>
        <dbReference type="SAM" id="Phobius"/>
    </source>
</evidence>
<evidence type="ECO:0000313" key="10">
    <source>
        <dbReference type="Proteomes" id="UP000659630"/>
    </source>
</evidence>
<evidence type="ECO:0000256" key="1">
    <source>
        <dbReference type="ARBA" id="ARBA00004651"/>
    </source>
</evidence>
<keyword evidence="10" id="KW-1185">Reference proteome</keyword>
<evidence type="ECO:0000256" key="7">
    <source>
        <dbReference type="ARBA" id="ARBA00023136"/>
    </source>
</evidence>
<keyword evidence="3" id="KW-1003">Cell membrane</keyword>
<name>A0A923I8W5_9FIRM</name>
<keyword evidence="5 8" id="KW-0812">Transmembrane</keyword>
<dbReference type="GO" id="GO:0005886">
    <property type="term" value="C:plasma membrane"/>
    <property type="evidence" value="ECO:0007669"/>
    <property type="project" value="UniProtKB-SubCell"/>
</dbReference>
<comment type="caution">
    <text evidence="9">The sequence shown here is derived from an EMBL/GenBank/DDBJ whole genome shotgun (WGS) entry which is preliminary data.</text>
</comment>
<feature type="transmembrane region" description="Helical" evidence="8">
    <location>
        <begin position="12"/>
        <end position="33"/>
    </location>
</feature>
<comment type="subcellular location">
    <subcellularLocation>
        <location evidence="1">Cell membrane</location>
        <topology evidence="1">Multi-pass membrane protein</topology>
    </subcellularLocation>
</comment>
<feature type="transmembrane region" description="Helical" evidence="8">
    <location>
        <begin position="45"/>
        <end position="64"/>
    </location>
</feature>